<proteinExistence type="predicted"/>
<dbReference type="AlphaFoldDB" id="A0A813DMA1"/>
<evidence type="ECO:0000256" key="1">
    <source>
        <dbReference type="SAM" id="MobiDB-lite"/>
    </source>
</evidence>
<protein>
    <submittedName>
        <fullName evidence="2">Uncharacterized protein</fullName>
    </submittedName>
</protein>
<sequence length="130" mass="14364">MPEDAQERLQVNLQCKLRKLICQGLGYLDLSDAGTASQLEPALSFMKLLIERFQARGQLEEARAGKQWLRLQGLLITEATAQAEASLESSLTEGSLKRTGGLRTTKGGVYTPNPNIQDNQWFGIQDKTLS</sequence>
<comment type="caution">
    <text evidence="2">The sequence shown here is derived from an EMBL/GenBank/DDBJ whole genome shotgun (WGS) entry which is preliminary data.</text>
</comment>
<evidence type="ECO:0000313" key="3">
    <source>
        <dbReference type="Proteomes" id="UP000654075"/>
    </source>
</evidence>
<dbReference type="EMBL" id="CAJNNV010002570">
    <property type="protein sequence ID" value="CAE8587389.1"/>
    <property type="molecule type" value="Genomic_DNA"/>
</dbReference>
<gene>
    <name evidence="2" type="ORF">PGLA1383_LOCUS6227</name>
</gene>
<dbReference type="Proteomes" id="UP000654075">
    <property type="component" value="Unassembled WGS sequence"/>
</dbReference>
<accession>A0A813DMA1</accession>
<reference evidence="2" key="1">
    <citation type="submission" date="2021-02" db="EMBL/GenBank/DDBJ databases">
        <authorList>
            <person name="Dougan E. K."/>
            <person name="Rhodes N."/>
            <person name="Thang M."/>
            <person name="Chan C."/>
        </authorList>
    </citation>
    <scope>NUCLEOTIDE SEQUENCE</scope>
</reference>
<keyword evidence="3" id="KW-1185">Reference proteome</keyword>
<name>A0A813DMA1_POLGL</name>
<organism evidence="2 3">
    <name type="scientific">Polarella glacialis</name>
    <name type="common">Dinoflagellate</name>
    <dbReference type="NCBI Taxonomy" id="89957"/>
    <lineage>
        <taxon>Eukaryota</taxon>
        <taxon>Sar</taxon>
        <taxon>Alveolata</taxon>
        <taxon>Dinophyceae</taxon>
        <taxon>Suessiales</taxon>
        <taxon>Suessiaceae</taxon>
        <taxon>Polarella</taxon>
    </lineage>
</organism>
<feature type="compositionally biased region" description="Low complexity" evidence="1">
    <location>
        <begin position="97"/>
        <end position="108"/>
    </location>
</feature>
<feature type="region of interest" description="Disordered" evidence="1">
    <location>
        <begin position="87"/>
        <end position="114"/>
    </location>
</feature>
<evidence type="ECO:0000313" key="2">
    <source>
        <dbReference type="EMBL" id="CAE8587389.1"/>
    </source>
</evidence>